<evidence type="ECO:0000256" key="1">
    <source>
        <dbReference type="SAM" id="Phobius"/>
    </source>
</evidence>
<keyword evidence="1" id="KW-0812">Transmembrane</keyword>
<evidence type="ECO:0000313" key="3">
    <source>
        <dbReference type="Proteomes" id="UP000192288"/>
    </source>
</evidence>
<reference evidence="2 3" key="1">
    <citation type="journal article" date="2017" name="Front. Microbiol.">
        <title>Genomic Characterization of Dairy Associated Leuconostoc Species and Diversity of Leuconostocs in Undefined Mixed Mesophilic Starter Cultures.</title>
        <authorList>
            <person name="Frantzen C.A."/>
            <person name="Kot W."/>
            <person name="Pedersen T.B."/>
            <person name="Ardo Y.M."/>
            <person name="Broadbent J.R."/>
            <person name="Neve H."/>
            <person name="Hansen L.H."/>
            <person name="Dal Bello F."/>
            <person name="Ostlie H.M."/>
            <person name="Kleppen H.P."/>
            <person name="Vogensen F.K."/>
            <person name="Holo H."/>
        </authorList>
    </citation>
    <scope>NUCLEOTIDE SEQUENCE [LARGE SCALE GENOMIC DNA]</scope>
    <source>
        <strain evidence="2 3">LMGCF08</strain>
    </source>
</reference>
<dbReference type="Proteomes" id="UP000192288">
    <property type="component" value="Unassembled WGS sequence"/>
</dbReference>
<evidence type="ECO:0000313" key="2">
    <source>
        <dbReference type="EMBL" id="ORI98759.1"/>
    </source>
</evidence>
<accession>A0A1X0VGN7</accession>
<dbReference type="AlphaFoldDB" id="A0A1X0VGN7"/>
<protein>
    <submittedName>
        <fullName evidence="2">Uncharacterized protein</fullName>
    </submittedName>
</protein>
<proteinExistence type="predicted"/>
<keyword evidence="1" id="KW-0472">Membrane</keyword>
<sequence>MNRKQAYVLVTAVTILGALSTVFVLQNIAFNEQLRAQSKLIQLTKINLLQARLSLSYATNGDKSLTIDSMVATVVHQEICVSVHDRCVKVPLLVK</sequence>
<dbReference type="STRING" id="33968.BMS77_02860"/>
<comment type="caution">
    <text evidence="2">The sequence shown here is derived from an EMBL/GenBank/DDBJ whole genome shotgun (WGS) entry which is preliminary data.</text>
</comment>
<keyword evidence="1" id="KW-1133">Transmembrane helix</keyword>
<organism evidence="2 3">
    <name type="scientific">Leuconostoc pseudomesenteroides</name>
    <dbReference type="NCBI Taxonomy" id="33968"/>
    <lineage>
        <taxon>Bacteria</taxon>
        <taxon>Bacillati</taxon>
        <taxon>Bacillota</taxon>
        <taxon>Bacilli</taxon>
        <taxon>Lactobacillales</taxon>
        <taxon>Lactobacillaceae</taxon>
        <taxon>Leuconostoc</taxon>
    </lineage>
</organism>
<dbReference type="EMBL" id="MPLS01000001">
    <property type="protein sequence ID" value="ORI98759.1"/>
    <property type="molecule type" value="Genomic_DNA"/>
</dbReference>
<dbReference type="RefSeq" id="WP_004910176.1">
    <property type="nucleotide sequence ID" value="NZ_MPLS01000001.1"/>
</dbReference>
<feature type="transmembrane region" description="Helical" evidence="1">
    <location>
        <begin position="6"/>
        <end position="30"/>
    </location>
</feature>
<dbReference type="eggNOG" id="ENOG5030CMG">
    <property type="taxonomic scope" value="Bacteria"/>
</dbReference>
<name>A0A1X0VGN7_LEUPS</name>
<gene>
    <name evidence="2" type="ORF">BMR96_00465</name>
</gene>